<reference evidence="2" key="1">
    <citation type="submission" date="2023-08" db="EMBL/GenBank/DDBJ databases">
        <authorList>
            <person name="Messyasz A."/>
            <person name="Mannisto M.K."/>
            <person name="Kerkhof L.J."/>
            <person name="Haggblom M."/>
        </authorList>
    </citation>
    <scope>NUCLEOTIDE SEQUENCE</scope>
    <source>
        <strain evidence="2">M8UP39</strain>
    </source>
</reference>
<gene>
    <name evidence="2" type="ORF">RBB81_14055</name>
</gene>
<organism evidence="2">
    <name type="scientific">Tunturiibacter gelidiferens</name>
    <dbReference type="NCBI Taxonomy" id="3069689"/>
    <lineage>
        <taxon>Bacteria</taxon>
        <taxon>Pseudomonadati</taxon>
        <taxon>Acidobacteriota</taxon>
        <taxon>Terriglobia</taxon>
        <taxon>Terriglobales</taxon>
        <taxon>Acidobacteriaceae</taxon>
        <taxon>Tunturiibacter</taxon>
    </lineage>
</organism>
<dbReference type="GO" id="GO:0004560">
    <property type="term" value="F:alpha-L-fucosidase activity"/>
    <property type="evidence" value="ECO:0007669"/>
    <property type="project" value="TreeGrafter"/>
</dbReference>
<feature type="domain" description="Glycosyl hydrolase family 95 N-terminal" evidence="1">
    <location>
        <begin position="31"/>
        <end position="166"/>
    </location>
</feature>
<protein>
    <submittedName>
        <fullName evidence="2">Glycoside hydrolase family 95 protein</fullName>
    </submittedName>
</protein>
<dbReference type="EMBL" id="CP132938">
    <property type="protein sequence ID" value="XCB20711.1"/>
    <property type="molecule type" value="Genomic_DNA"/>
</dbReference>
<keyword evidence="2" id="KW-0378">Hydrolase</keyword>
<dbReference type="Gene3D" id="2.70.98.50">
    <property type="entry name" value="putative glycoside hydrolase family protein from bacillus halodurans"/>
    <property type="match status" value="1"/>
</dbReference>
<reference evidence="2" key="2">
    <citation type="journal article" date="2024" name="Environ. Microbiol.">
        <title>Genome analysis and description of Tunturibacter gen. nov. expands the diversity of Terriglobia in tundra soils.</title>
        <authorList>
            <person name="Messyasz A."/>
            <person name="Mannisto M.K."/>
            <person name="Kerkhof L.J."/>
            <person name="Haggblom M.M."/>
        </authorList>
    </citation>
    <scope>NUCLEOTIDE SEQUENCE</scope>
    <source>
        <strain evidence="2">M8UP39</strain>
    </source>
</reference>
<dbReference type="KEGG" id="tgi:RBB81_14055"/>
<dbReference type="Pfam" id="PF14498">
    <property type="entry name" value="Glyco_hyd_65N_2"/>
    <property type="match status" value="1"/>
</dbReference>
<name>A0AAU7YWI2_9BACT</name>
<proteinExistence type="predicted"/>
<dbReference type="RefSeq" id="WP_353071092.1">
    <property type="nucleotide sequence ID" value="NZ_CP132938.1"/>
</dbReference>
<dbReference type="PANTHER" id="PTHR31084">
    <property type="entry name" value="ALPHA-L-FUCOSIDASE 2"/>
    <property type="match status" value="1"/>
</dbReference>
<dbReference type="InterPro" id="IPR027414">
    <property type="entry name" value="GH95_N_dom"/>
</dbReference>
<dbReference type="PANTHER" id="PTHR31084:SF0">
    <property type="entry name" value="ALPHA-L-FUCOSIDASE 2"/>
    <property type="match status" value="1"/>
</dbReference>
<evidence type="ECO:0000259" key="1">
    <source>
        <dbReference type="Pfam" id="PF14498"/>
    </source>
</evidence>
<dbReference type="AlphaFoldDB" id="A0AAU7YWI2"/>
<sequence length="178" mass="19824">MLLPTFRAVPSTPSQRVPRRIQKYASTESLLWFEQPAGQWVDAVPLGNGRLGAMVLGGGLGGTSDAGRERITLNEDTLWSGAPSDWNNPDAEHHLPEVRKLILQQGKYQAADQECRKMQGPYNQAFEPVGDVLITLDHPSAVSGYRRELDLDRGVATVRYSVSGRRRRERGSWGFIHT</sequence>
<evidence type="ECO:0000313" key="2">
    <source>
        <dbReference type="EMBL" id="XCB20711.1"/>
    </source>
</evidence>
<accession>A0AAU7YWI2</accession>